<evidence type="ECO:0000313" key="2">
    <source>
        <dbReference type="Proteomes" id="UP001281147"/>
    </source>
</evidence>
<organism evidence="1 2">
    <name type="scientific">Vermiconidia calcicola</name>
    <dbReference type="NCBI Taxonomy" id="1690605"/>
    <lineage>
        <taxon>Eukaryota</taxon>
        <taxon>Fungi</taxon>
        <taxon>Dikarya</taxon>
        <taxon>Ascomycota</taxon>
        <taxon>Pezizomycotina</taxon>
        <taxon>Dothideomycetes</taxon>
        <taxon>Dothideomycetidae</taxon>
        <taxon>Mycosphaerellales</taxon>
        <taxon>Extremaceae</taxon>
        <taxon>Vermiconidia</taxon>
    </lineage>
</organism>
<evidence type="ECO:0000313" key="1">
    <source>
        <dbReference type="EMBL" id="KAK3725471.1"/>
    </source>
</evidence>
<comment type="caution">
    <text evidence="1">The sequence shown here is derived from an EMBL/GenBank/DDBJ whole genome shotgun (WGS) entry which is preliminary data.</text>
</comment>
<protein>
    <submittedName>
        <fullName evidence="1">Uncharacterized protein</fullName>
    </submittedName>
</protein>
<accession>A0ACC3NYV3</accession>
<sequence>MSNDEAVSKSEAQDRQRQTMLWEKAAFGSRGREHGGLTSRGTTDSSRRSIDTLQPSFDKHTSNLRDDAANALSRTKAPPKSYSFTIANDTNLDEHLPRQERDELYKGYILRLAQPPRDESWSWTRVVQRPIPSEEVVSLALEIRRGQRMGHSLTTTYFKGLTSDQRVSVARLLEGCNRSMNPGYTWILFGLQQCDLSLSPPQDKSIVVIVKCEIRNPPEYAELGTGDSGNTYPDSSDSGIADLAAVQSKKENSHGKMEKQKGSLLRPQSAAGQNHNHNGILLPTARFTPPSTEKDRGSLRPDQAYRGPAVFHNSTRKRGTGRTNPAGPAASAQSWFQRFRSAVQPKKKSAREWLRSDITAFRQGKAFEFPEIPGEIHRNRDLSRIRSGYSQRHESESSIRSGISRTRSRTGSFRSVSLEACVEGAAISPTSKPTKRRDTLEVPGSQACEKCQTTGLACNGSRPCGSCVKAGINCEVASPDARSSKRKNTALENEHTDTRSPDLRRRSADQPESGRLSNPVGFAFRQSSFNQKPYLHRGQSLYFDDDQSVDRNAISELVRSARDYEESSGLLASVGTQFETPMDRMLSVTPYNEELYIERNHRNATLGTDKDGVRNSASSEVQTAIDLRVDGRDEVKELDHATPLTTSAATTGMIATSCTDADDRNAGNNTLEWTIAYHAVRADETGTDLQSETNSDKLSLVRSTPLISTIAGPRVRFLIPFLGLRLLRPRIRKGCERLEWTCSCGQAMYGDYTKHEDILEATLVASPLSCQSVYADPISQTGATSGSGKSIGHADGSHVSRTGSAAASGLISSTSQQYGPTSAGQLPGIHQSATSPSVGPPCADPQPGHKPSFFELCVNRSRTQITLGEIQLVDGRGQRLVKTDLELFVLSKKEGVLSTFIFITRIKLTGLLARIRQRYDSARRKGIYKLLYRPMDIEFVRFGVRRGGSQTGIYEKPLAIPPAAEVKDERYHYHECPLDPLPPIDCRTFFHYFWEHASHPPTSGSQAFDTLFFNRLPKKLGSSILVQTDPGKLQLGWGVHIIEGPNKPLLAWLATAILVLSFVISVSYDIRMKNRESGFAIGQWMVAVLATALTAVYFHLADIA</sequence>
<proteinExistence type="predicted"/>
<reference evidence="1" key="1">
    <citation type="submission" date="2023-07" db="EMBL/GenBank/DDBJ databases">
        <title>Black Yeasts Isolated from many extreme environments.</title>
        <authorList>
            <person name="Coleine C."/>
            <person name="Stajich J.E."/>
            <person name="Selbmann L."/>
        </authorList>
    </citation>
    <scope>NUCLEOTIDE SEQUENCE</scope>
    <source>
        <strain evidence="1">CCFEE 5714</strain>
    </source>
</reference>
<name>A0ACC3NYV3_9PEZI</name>
<gene>
    <name evidence="1" type="ORF">LTR37_000441</name>
</gene>
<dbReference type="Proteomes" id="UP001281147">
    <property type="component" value="Unassembled WGS sequence"/>
</dbReference>
<dbReference type="EMBL" id="JAUTXU010000002">
    <property type="protein sequence ID" value="KAK3725471.1"/>
    <property type="molecule type" value="Genomic_DNA"/>
</dbReference>
<keyword evidence="2" id="KW-1185">Reference proteome</keyword>